<feature type="transmembrane region" description="Helical" evidence="1">
    <location>
        <begin position="148"/>
        <end position="170"/>
    </location>
</feature>
<dbReference type="RefSeq" id="WP_005004958.1">
    <property type="nucleotide sequence ID" value="NZ_CH672427.1"/>
</dbReference>
<evidence type="ECO:0000313" key="2">
    <source>
        <dbReference type="EMBL" id="EAR23530.1"/>
    </source>
</evidence>
<evidence type="ECO:0000256" key="1">
    <source>
        <dbReference type="SAM" id="Phobius"/>
    </source>
</evidence>
<feature type="transmembrane region" description="Helical" evidence="1">
    <location>
        <begin position="182"/>
        <end position="200"/>
    </location>
</feature>
<dbReference type="InterPro" id="IPR009339">
    <property type="entry name" value="DUF998"/>
</dbReference>
<sequence length="204" mass="22034">MSLRKVGILCGLFGPLLWLFLIGIAGVIQPEFNHVTHYISELGEHGSVAEWLVRIAAFGFTGVLYLGFAAALLATFRGGWPFTVAAVLIGLDGVGRIGAGVFACDPGCAGLSMNQELHRLFATIGFLSGLLAAIFWGIVLLRRGWLKGFGWFSVSSGLLASIFLLLMSWTQNPLNVPGLYEHLASLVLSVWVLVFAVRLLRYPA</sequence>
<evidence type="ECO:0008006" key="4">
    <source>
        <dbReference type="Google" id="ProtNLM"/>
    </source>
</evidence>
<feature type="transmembrane region" description="Helical" evidence="1">
    <location>
        <begin position="7"/>
        <end position="28"/>
    </location>
</feature>
<keyword evidence="1" id="KW-0812">Transmembrane</keyword>
<feature type="transmembrane region" description="Helical" evidence="1">
    <location>
        <begin position="119"/>
        <end position="141"/>
    </location>
</feature>
<dbReference type="Pfam" id="PF06197">
    <property type="entry name" value="DUF998"/>
    <property type="match status" value="1"/>
</dbReference>
<feature type="transmembrane region" description="Helical" evidence="1">
    <location>
        <begin position="51"/>
        <end position="73"/>
    </location>
</feature>
<proteinExistence type="predicted"/>
<dbReference type="AlphaFoldDB" id="A4BMJ2"/>
<name>A4BMJ2_9GAMM</name>
<keyword evidence="3" id="KW-1185">Reference proteome</keyword>
<evidence type="ECO:0000313" key="3">
    <source>
        <dbReference type="Proteomes" id="UP000003374"/>
    </source>
</evidence>
<comment type="caution">
    <text evidence="2">The sequence shown here is derived from an EMBL/GenBank/DDBJ whole genome shotgun (WGS) entry which is preliminary data.</text>
</comment>
<accession>A4BMJ2</accession>
<protein>
    <recommendedName>
        <fullName evidence="4">DUF998 domain-containing protein</fullName>
    </recommendedName>
</protein>
<dbReference type="HOGENOM" id="CLU_111127_0_0_6"/>
<feature type="transmembrane region" description="Helical" evidence="1">
    <location>
        <begin position="80"/>
        <end position="99"/>
    </location>
</feature>
<keyword evidence="1" id="KW-1133">Transmembrane helix</keyword>
<dbReference type="Proteomes" id="UP000003374">
    <property type="component" value="Unassembled WGS sequence"/>
</dbReference>
<dbReference type="EMBL" id="AAOF01000001">
    <property type="protein sequence ID" value="EAR23530.1"/>
    <property type="molecule type" value="Genomic_DNA"/>
</dbReference>
<organism evidence="2 3">
    <name type="scientific">Nitrococcus mobilis Nb-231</name>
    <dbReference type="NCBI Taxonomy" id="314278"/>
    <lineage>
        <taxon>Bacteria</taxon>
        <taxon>Pseudomonadati</taxon>
        <taxon>Pseudomonadota</taxon>
        <taxon>Gammaproteobacteria</taxon>
        <taxon>Chromatiales</taxon>
        <taxon>Ectothiorhodospiraceae</taxon>
        <taxon>Nitrococcus</taxon>
    </lineage>
</organism>
<keyword evidence="1" id="KW-0472">Membrane</keyword>
<reference evidence="2 3" key="1">
    <citation type="submission" date="2006-02" db="EMBL/GenBank/DDBJ databases">
        <authorList>
            <person name="Waterbury J."/>
            <person name="Ferriera S."/>
            <person name="Johnson J."/>
            <person name="Kravitz S."/>
            <person name="Halpern A."/>
            <person name="Remington K."/>
            <person name="Beeson K."/>
            <person name="Tran B."/>
            <person name="Rogers Y.-H."/>
            <person name="Friedman R."/>
            <person name="Venter J.C."/>
        </authorList>
    </citation>
    <scope>NUCLEOTIDE SEQUENCE [LARGE SCALE GENOMIC DNA]</scope>
    <source>
        <strain evidence="2 3">Nb-231</strain>
    </source>
</reference>
<gene>
    <name evidence="2" type="ORF">NB231_16958</name>
</gene>
<dbReference type="OrthoDB" id="679392at2"/>